<accession>A0AAV7FFV5</accession>
<reference evidence="1 2" key="1">
    <citation type="submission" date="2021-07" db="EMBL/GenBank/DDBJ databases">
        <title>The Aristolochia fimbriata genome: insights into angiosperm evolution, floral development and chemical biosynthesis.</title>
        <authorList>
            <person name="Jiao Y."/>
        </authorList>
    </citation>
    <scope>NUCLEOTIDE SEQUENCE [LARGE SCALE GENOMIC DNA]</scope>
    <source>
        <strain evidence="1">IBCAS-2021</strain>
        <tissue evidence="1">Leaf</tissue>
    </source>
</reference>
<dbReference type="PANTHER" id="PTHR48478:SF1">
    <property type="entry name" value="LECTIN-LIKE"/>
    <property type="match status" value="1"/>
</dbReference>
<dbReference type="Proteomes" id="UP000825729">
    <property type="component" value="Unassembled WGS sequence"/>
</dbReference>
<dbReference type="InterPro" id="IPR025886">
    <property type="entry name" value="PP2-like"/>
</dbReference>
<gene>
    <name evidence="1" type="ORF">H6P81_003224</name>
</gene>
<comment type="caution">
    <text evidence="1">The sequence shown here is derived from an EMBL/GenBank/DDBJ whole genome shotgun (WGS) entry which is preliminary data.</text>
</comment>
<name>A0AAV7FFV5_ARIFI</name>
<sequence>MSKFDQHNSAAGSHYFGLPVEEHCSIQREGMVDTLFISAKALNIVWGNDRRYWKWTPLEDQQGYSKFRIGAELLQVNWIQVTGKLDTGKITKFFHPSRDQVPKTYEIFWVMKFNVDAFGWHNVPIKFKVATDGSQPAQRIENLGVYRKRNNIQWHEIRGGVFTVGHGSKSGNVYFGMFETESVWWKGSMVLAGLKIKPK</sequence>
<evidence type="ECO:0000313" key="1">
    <source>
        <dbReference type="EMBL" id="KAG9458716.1"/>
    </source>
</evidence>
<dbReference type="EMBL" id="JAINDJ010000002">
    <property type="protein sequence ID" value="KAG9458716.1"/>
    <property type="molecule type" value="Genomic_DNA"/>
</dbReference>
<protein>
    <submittedName>
        <fullName evidence="1">Uncharacterized protein</fullName>
    </submittedName>
</protein>
<organism evidence="1 2">
    <name type="scientific">Aristolochia fimbriata</name>
    <name type="common">White veined hardy Dutchman's pipe vine</name>
    <dbReference type="NCBI Taxonomy" id="158543"/>
    <lineage>
        <taxon>Eukaryota</taxon>
        <taxon>Viridiplantae</taxon>
        <taxon>Streptophyta</taxon>
        <taxon>Embryophyta</taxon>
        <taxon>Tracheophyta</taxon>
        <taxon>Spermatophyta</taxon>
        <taxon>Magnoliopsida</taxon>
        <taxon>Magnoliidae</taxon>
        <taxon>Piperales</taxon>
        <taxon>Aristolochiaceae</taxon>
        <taxon>Aristolochia</taxon>
    </lineage>
</organism>
<dbReference type="GO" id="GO:0030246">
    <property type="term" value="F:carbohydrate binding"/>
    <property type="evidence" value="ECO:0007669"/>
    <property type="project" value="InterPro"/>
</dbReference>
<keyword evidence="2" id="KW-1185">Reference proteome</keyword>
<dbReference type="Pfam" id="PF14299">
    <property type="entry name" value="PP2"/>
    <property type="match status" value="1"/>
</dbReference>
<dbReference type="InterPro" id="IPR052147">
    <property type="entry name" value="PP2-like/Lectin"/>
</dbReference>
<proteinExistence type="predicted"/>
<dbReference type="AlphaFoldDB" id="A0AAV7FFV5"/>
<evidence type="ECO:0000313" key="2">
    <source>
        <dbReference type="Proteomes" id="UP000825729"/>
    </source>
</evidence>
<dbReference type="PANTHER" id="PTHR48478">
    <property type="entry name" value="LECTIN-LIKE"/>
    <property type="match status" value="1"/>
</dbReference>